<evidence type="ECO:0000313" key="2">
    <source>
        <dbReference type="Proteomes" id="UP000221691"/>
    </source>
</evidence>
<name>A0A1V0E731_9CAUD</name>
<accession>A0A1V0E731</accession>
<dbReference type="Proteomes" id="UP000221691">
    <property type="component" value="Segment"/>
</dbReference>
<dbReference type="RefSeq" id="YP_009832681.1">
    <property type="nucleotide sequence ID" value="NC_048656.1"/>
</dbReference>
<gene>
    <name evidence="1" type="ORF">BIS47_174</name>
</gene>
<keyword evidence="2" id="KW-1185">Reference proteome</keyword>
<dbReference type="EMBL" id="KY652726">
    <property type="protein sequence ID" value="ARB12678.1"/>
    <property type="molecule type" value="Genomic_DNA"/>
</dbReference>
<dbReference type="KEGG" id="vg:55632667"/>
<dbReference type="GeneID" id="55632667"/>
<organism evidence="1 2">
    <name type="scientific">Klebsiella phage vB_KpnM_BIS47</name>
    <dbReference type="NCBI Taxonomy" id="1907784"/>
    <lineage>
        <taxon>Viruses</taxon>
        <taxon>Duplodnaviria</taxon>
        <taxon>Heunggongvirae</taxon>
        <taxon>Uroviricota</taxon>
        <taxon>Caudoviricetes</taxon>
        <taxon>Vequintavirinae</taxon>
        <taxon>Mydovirus</taxon>
        <taxon>Mydovirus BIS47</taxon>
    </lineage>
</organism>
<protein>
    <submittedName>
        <fullName evidence="1">Uncharacterized protein</fullName>
    </submittedName>
</protein>
<evidence type="ECO:0000313" key="1">
    <source>
        <dbReference type="EMBL" id="ARB12678.1"/>
    </source>
</evidence>
<proteinExistence type="predicted"/>
<sequence length="56" mass="6160">MKGNIIDDSTIGNTLVSLVIHLCHSRFRMCWLEKYGAILPRRSAVVDAATSVADTL</sequence>
<reference evidence="1 2" key="1">
    <citation type="submission" date="2017-02" db="EMBL/GenBank/DDBJ databases">
        <title>Genome sequencing and assembly of Klebsiella pneumoniae phages.</title>
        <authorList>
            <person name="Labudda L."/>
            <person name="Strapagiel D."/>
            <person name="Karczewska-Golec J."/>
            <person name="Golec P."/>
        </authorList>
    </citation>
    <scope>NUCLEOTIDE SEQUENCE [LARGE SCALE GENOMIC DNA]</scope>
</reference>